<proteinExistence type="predicted"/>
<reference evidence="4" key="1">
    <citation type="journal article" date="2020" name="mSystems">
        <title>Genome- and Community-Level Interaction Insights into Carbon Utilization and Element Cycling Functions of Hydrothermarchaeota in Hydrothermal Sediment.</title>
        <authorList>
            <person name="Zhou Z."/>
            <person name="Liu Y."/>
            <person name="Xu W."/>
            <person name="Pan J."/>
            <person name="Luo Z.H."/>
            <person name="Li M."/>
        </authorList>
    </citation>
    <scope>NUCLEOTIDE SEQUENCE [LARGE SCALE GENOMIC DNA]</scope>
    <source>
        <strain evidence="4">HyVt-458</strain>
    </source>
</reference>
<evidence type="ECO:0000256" key="2">
    <source>
        <dbReference type="ARBA" id="ARBA00022679"/>
    </source>
</evidence>
<evidence type="ECO:0000256" key="1">
    <source>
        <dbReference type="ARBA" id="ARBA00022603"/>
    </source>
</evidence>
<dbReference type="EMBL" id="DRLF01000162">
    <property type="protein sequence ID" value="HEC06083.1"/>
    <property type="molecule type" value="Genomic_DNA"/>
</dbReference>
<dbReference type="Pfam" id="PF00588">
    <property type="entry name" value="SpoU_methylase"/>
    <property type="match status" value="1"/>
</dbReference>
<feature type="domain" description="tRNA/rRNA methyltransferase SpoU type" evidence="3">
    <location>
        <begin position="2"/>
        <end position="37"/>
    </location>
</feature>
<keyword evidence="1" id="KW-0489">Methyltransferase</keyword>
<organism evidence="4">
    <name type="scientific">Thiolapillus brandeum</name>
    <dbReference type="NCBI Taxonomy" id="1076588"/>
    <lineage>
        <taxon>Bacteria</taxon>
        <taxon>Pseudomonadati</taxon>
        <taxon>Pseudomonadota</taxon>
        <taxon>Gammaproteobacteria</taxon>
        <taxon>Chromatiales</taxon>
        <taxon>Sedimenticolaceae</taxon>
        <taxon>Thiolapillus</taxon>
    </lineage>
</organism>
<comment type="caution">
    <text evidence="4">The sequence shown here is derived from an EMBL/GenBank/DDBJ whole genome shotgun (WGS) entry which is preliminary data.</text>
</comment>
<feature type="non-terminal residue" evidence="4">
    <location>
        <position position="1"/>
    </location>
</feature>
<dbReference type="AlphaFoldDB" id="A0A831RXT3"/>
<dbReference type="GO" id="GO:0008173">
    <property type="term" value="F:RNA methyltransferase activity"/>
    <property type="evidence" value="ECO:0007669"/>
    <property type="project" value="InterPro"/>
</dbReference>
<dbReference type="GO" id="GO:0003723">
    <property type="term" value="F:RNA binding"/>
    <property type="evidence" value="ECO:0007669"/>
    <property type="project" value="InterPro"/>
</dbReference>
<dbReference type="GO" id="GO:0032259">
    <property type="term" value="P:methylation"/>
    <property type="evidence" value="ECO:0007669"/>
    <property type="project" value="UniProtKB-KW"/>
</dbReference>
<sequence length="45" mass="5031">EKGMRRLVREQCDLLLSVPMRGTVESLNVSVATAVGLFEAVRQRD</sequence>
<protein>
    <submittedName>
        <fullName evidence="4">23S rRNA (Guanosine(2251)-2'-O)-methyltransferase RlmB</fullName>
    </submittedName>
</protein>
<evidence type="ECO:0000313" key="4">
    <source>
        <dbReference type="EMBL" id="HEC06083.1"/>
    </source>
</evidence>
<dbReference type="InterPro" id="IPR029028">
    <property type="entry name" value="Alpha/beta_knot_MTases"/>
</dbReference>
<evidence type="ECO:0000259" key="3">
    <source>
        <dbReference type="Pfam" id="PF00588"/>
    </source>
</evidence>
<gene>
    <name evidence="4" type="ORF">ENJ12_04495</name>
</gene>
<dbReference type="PANTHER" id="PTHR46429:SF1">
    <property type="entry name" value="23S RRNA (GUANOSINE-2'-O-)-METHYLTRANSFERASE RLMB"/>
    <property type="match status" value="1"/>
</dbReference>
<accession>A0A831RXT3</accession>
<dbReference type="Proteomes" id="UP000886339">
    <property type="component" value="Unassembled WGS sequence"/>
</dbReference>
<dbReference type="InterPro" id="IPR029026">
    <property type="entry name" value="tRNA_m1G_MTases_N"/>
</dbReference>
<dbReference type="Gene3D" id="3.40.1280.10">
    <property type="match status" value="1"/>
</dbReference>
<dbReference type="GO" id="GO:0006396">
    <property type="term" value="P:RNA processing"/>
    <property type="evidence" value="ECO:0007669"/>
    <property type="project" value="InterPro"/>
</dbReference>
<dbReference type="InterPro" id="IPR004441">
    <property type="entry name" value="rRNA_MeTrfase_TrmH"/>
</dbReference>
<dbReference type="PANTHER" id="PTHR46429">
    <property type="entry name" value="23S RRNA (GUANOSINE-2'-O-)-METHYLTRANSFERASE RLMB"/>
    <property type="match status" value="1"/>
</dbReference>
<dbReference type="GO" id="GO:0005829">
    <property type="term" value="C:cytosol"/>
    <property type="evidence" value="ECO:0007669"/>
    <property type="project" value="TreeGrafter"/>
</dbReference>
<name>A0A831RXT3_9GAMM</name>
<dbReference type="InterPro" id="IPR001537">
    <property type="entry name" value="SpoU_MeTrfase"/>
</dbReference>
<keyword evidence="2" id="KW-0808">Transferase</keyword>
<dbReference type="SUPFAM" id="SSF75217">
    <property type="entry name" value="alpha/beta knot"/>
    <property type="match status" value="1"/>
</dbReference>